<name>A0A0A9FIE6_ARUDO</name>
<organism evidence="1">
    <name type="scientific">Arundo donax</name>
    <name type="common">Giant reed</name>
    <name type="synonym">Donax arundinaceus</name>
    <dbReference type="NCBI Taxonomy" id="35708"/>
    <lineage>
        <taxon>Eukaryota</taxon>
        <taxon>Viridiplantae</taxon>
        <taxon>Streptophyta</taxon>
        <taxon>Embryophyta</taxon>
        <taxon>Tracheophyta</taxon>
        <taxon>Spermatophyta</taxon>
        <taxon>Magnoliopsida</taxon>
        <taxon>Liliopsida</taxon>
        <taxon>Poales</taxon>
        <taxon>Poaceae</taxon>
        <taxon>PACMAD clade</taxon>
        <taxon>Arundinoideae</taxon>
        <taxon>Arundineae</taxon>
        <taxon>Arundo</taxon>
    </lineage>
</organism>
<dbReference type="AlphaFoldDB" id="A0A0A9FIE6"/>
<reference evidence="1" key="1">
    <citation type="submission" date="2014-09" db="EMBL/GenBank/DDBJ databases">
        <authorList>
            <person name="Magalhaes I.L.F."/>
            <person name="Oliveira U."/>
            <person name="Santos F.R."/>
            <person name="Vidigal T.H.D.A."/>
            <person name="Brescovit A.D."/>
            <person name="Santos A.J."/>
        </authorList>
    </citation>
    <scope>NUCLEOTIDE SEQUENCE</scope>
    <source>
        <tissue evidence="1">Shoot tissue taken approximately 20 cm above the soil surface</tissue>
    </source>
</reference>
<sequence>MGTVVLHFSRDTWIFSIKRIYTCYTILYTSGLI</sequence>
<proteinExistence type="predicted"/>
<evidence type="ECO:0000313" key="1">
    <source>
        <dbReference type="EMBL" id="JAE08033.1"/>
    </source>
</evidence>
<accession>A0A0A9FIE6</accession>
<dbReference type="EMBL" id="GBRH01189863">
    <property type="protein sequence ID" value="JAE08033.1"/>
    <property type="molecule type" value="Transcribed_RNA"/>
</dbReference>
<reference evidence="1" key="2">
    <citation type="journal article" date="2015" name="Data Brief">
        <title>Shoot transcriptome of the giant reed, Arundo donax.</title>
        <authorList>
            <person name="Barrero R.A."/>
            <person name="Guerrero F.D."/>
            <person name="Moolhuijzen P."/>
            <person name="Goolsby J.A."/>
            <person name="Tidwell J."/>
            <person name="Bellgard S.E."/>
            <person name="Bellgard M.I."/>
        </authorList>
    </citation>
    <scope>NUCLEOTIDE SEQUENCE</scope>
    <source>
        <tissue evidence="1">Shoot tissue taken approximately 20 cm above the soil surface</tissue>
    </source>
</reference>
<protein>
    <submittedName>
        <fullName evidence="1">Uncharacterized protein</fullName>
    </submittedName>
</protein>